<dbReference type="InterPro" id="IPR050834">
    <property type="entry name" value="Glycosyltransf_2"/>
</dbReference>
<keyword evidence="2" id="KW-0328">Glycosyltransferase</keyword>
<dbReference type="SUPFAM" id="SSF53448">
    <property type="entry name" value="Nucleotide-diphospho-sugar transferases"/>
    <property type="match status" value="1"/>
</dbReference>
<comment type="caution">
    <text evidence="2">The sequence shown here is derived from an EMBL/GenBank/DDBJ whole genome shotgun (WGS) entry which is preliminary data.</text>
</comment>
<evidence type="ECO:0000259" key="1">
    <source>
        <dbReference type="Pfam" id="PF00535"/>
    </source>
</evidence>
<feature type="domain" description="Glycosyltransferase 2-like" evidence="1">
    <location>
        <begin position="6"/>
        <end position="172"/>
    </location>
</feature>
<dbReference type="EC" id="2.4.-.-" evidence="2"/>
<dbReference type="AlphaFoldDB" id="D1PL08"/>
<dbReference type="EMBL" id="ACBY02000020">
    <property type="protein sequence ID" value="EFB76666.1"/>
    <property type="molecule type" value="Genomic_DNA"/>
</dbReference>
<dbReference type="GO" id="GO:0016757">
    <property type="term" value="F:glycosyltransferase activity"/>
    <property type="evidence" value="ECO:0007669"/>
    <property type="project" value="UniProtKB-KW"/>
</dbReference>
<dbReference type="STRING" id="411471.SUBVAR_05043"/>
<gene>
    <name evidence="2" type="ORF">SUBVAR_05043</name>
</gene>
<dbReference type="PANTHER" id="PTHR43685">
    <property type="entry name" value="GLYCOSYLTRANSFERASE"/>
    <property type="match status" value="1"/>
</dbReference>
<evidence type="ECO:0000313" key="3">
    <source>
        <dbReference type="Proteomes" id="UP000003438"/>
    </source>
</evidence>
<keyword evidence="2" id="KW-0808">Transferase</keyword>
<protein>
    <submittedName>
        <fullName evidence="2">Glycosyltransferase, group 2 family protein</fullName>
        <ecNumber evidence="2">2.4.-.-</ecNumber>
    </submittedName>
</protein>
<dbReference type="Pfam" id="PF00535">
    <property type="entry name" value="Glycos_transf_2"/>
    <property type="match status" value="1"/>
</dbReference>
<proteinExistence type="predicted"/>
<dbReference type="InterPro" id="IPR029044">
    <property type="entry name" value="Nucleotide-diphossugar_trans"/>
</dbReference>
<evidence type="ECO:0000313" key="2">
    <source>
        <dbReference type="EMBL" id="EFB76666.1"/>
    </source>
</evidence>
<organism evidence="2 3">
    <name type="scientific">Subdoligranulum variabile DSM 15176</name>
    <dbReference type="NCBI Taxonomy" id="411471"/>
    <lineage>
        <taxon>Bacteria</taxon>
        <taxon>Bacillati</taxon>
        <taxon>Bacillota</taxon>
        <taxon>Clostridia</taxon>
        <taxon>Eubacteriales</taxon>
        <taxon>Oscillospiraceae</taxon>
        <taxon>Subdoligranulum</taxon>
    </lineage>
</organism>
<dbReference type="InterPro" id="IPR001173">
    <property type="entry name" value="Glyco_trans_2-like"/>
</dbReference>
<sequence>MAIRISIIIPIYNAASTLQAAVDSLLKQKIDEMELLLVDDGSTDDTPAVCHQLALQDNRIQVITQKNAGICAARNRGLSVARGEYIAFCDDDDEFLPGALQLLYETAERERADVVRGDYRLFRELRSGGFVEQRHEPGRYCCIWKEGYLAFLQNSGPQFVWNALYRKSALQNLRFDERCRYGLEDFVFNMTLYARTDRAVYLPDAVYCHYERAQSTSVCASSRALRARIEALEPWMAAEYGAVQSRCSEKEGRKLWPLRKAEAVTFLMHQLRDAKAPPMLRRHAWRTLRAVFSAYPARALDFWQGTGQNKKKTAALLLYQLRMQRLYDLLTGEQRRK</sequence>
<dbReference type="OrthoDB" id="9771846at2"/>
<dbReference type="PANTHER" id="PTHR43685:SF2">
    <property type="entry name" value="GLYCOSYLTRANSFERASE 2-LIKE DOMAIN-CONTAINING PROTEIN"/>
    <property type="match status" value="1"/>
</dbReference>
<dbReference type="CAZy" id="GT2">
    <property type="family name" value="Glycosyltransferase Family 2"/>
</dbReference>
<reference evidence="2" key="1">
    <citation type="submission" date="2009-12" db="EMBL/GenBank/DDBJ databases">
        <authorList>
            <person name="Weinstock G."/>
            <person name="Sodergren E."/>
            <person name="Clifton S."/>
            <person name="Fulton L."/>
            <person name="Fulton B."/>
            <person name="Courtney L."/>
            <person name="Fronick C."/>
            <person name="Harrison M."/>
            <person name="Strong C."/>
            <person name="Farmer C."/>
            <person name="Delahaunty K."/>
            <person name="Markovic C."/>
            <person name="Hall O."/>
            <person name="Minx P."/>
            <person name="Tomlinson C."/>
            <person name="Mitreva M."/>
            <person name="Nelson J."/>
            <person name="Hou S."/>
            <person name="Wollam A."/>
            <person name="Pepin K.H."/>
            <person name="Johnson M."/>
            <person name="Bhonagiri V."/>
            <person name="Nash W.E."/>
            <person name="Warren W."/>
            <person name="Chinwalla A."/>
            <person name="Mardis E.R."/>
            <person name="Wilson R.K."/>
        </authorList>
    </citation>
    <scope>NUCLEOTIDE SEQUENCE [LARGE SCALE GENOMIC DNA]</scope>
    <source>
        <strain evidence="2">DSM 15176</strain>
    </source>
</reference>
<keyword evidence="3" id="KW-1185">Reference proteome</keyword>
<name>D1PL08_9FIRM</name>
<dbReference type="CDD" id="cd00761">
    <property type="entry name" value="Glyco_tranf_GTA_type"/>
    <property type="match status" value="1"/>
</dbReference>
<dbReference type="Proteomes" id="UP000003438">
    <property type="component" value="Unassembled WGS sequence"/>
</dbReference>
<dbReference type="Gene3D" id="3.90.550.10">
    <property type="entry name" value="Spore Coat Polysaccharide Biosynthesis Protein SpsA, Chain A"/>
    <property type="match status" value="1"/>
</dbReference>
<dbReference type="eggNOG" id="COG1216">
    <property type="taxonomic scope" value="Bacteria"/>
</dbReference>
<dbReference type="HOGENOM" id="CLU_025996_25_4_9"/>
<accession>D1PL08</accession>
<dbReference type="RefSeq" id="WP_007046446.1">
    <property type="nucleotide sequence ID" value="NZ_GG704769.1"/>
</dbReference>